<dbReference type="SUPFAM" id="SSF90209">
    <property type="entry name" value="Ran binding protein zinc finger-like"/>
    <property type="match status" value="3"/>
</dbReference>
<dbReference type="GO" id="GO:0005506">
    <property type="term" value="F:iron ion binding"/>
    <property type="evidence" value="ECO:0007669"/>
    <property type="project" value="InterPro"/>
</dbReference>
<evidence type="ECO:0000256" key="3">
    <source>
        <dbReference type="ARBA" id="ARBA00022833"/>
    </source>
</evidence>
<dbReference type="PROSITE" id="PS01358">
    <property type="entry name" value="ZF_RANBP2_1"/>
    <property type="match status" value="3"/>
</dbReference>
<evidence type="ECO:0000313" key="8">
    <source>
        <dbReference type="EMBL" id="RKP27416.1"/>
    </source>
</evidence>
<feature type="domain" description="Rubredoxin-like" evidence="7">
    <location>
        <begin position="194"/>
        <end position="238"/>
    </location>
</feature>
<dbReference type="PROSITE" id="PS50903">
    <property type="entry name" value="RUBREDOXIN_LIKE"/>
    <property type="match status" value="1"/>
</dbReference>
<dbReference type="InterPro" id="IPR036443">
    <property type="entry name" value="Znf_RanBP2_sf"/>
</dbReference>
<feature type="region of interest" description="Disordered" evidence="5">
    <location>
        <begin position="64"/>
        <end position="90"/>
    </location>
</feature>
<dbReference type="Proteomes" id="UP000278143">
    <property type="component" value="Unassembled WGS sequence"/>
</dbReference>
<dbReference type="PROSITE" id="PS50199">
    <property type="entry name" value="ZF_RANBP2_2"/>
    <property type="match status" value="4"/>
</dbReference>
<feature type="domain" description="RanBP2-type" evidence="6">
    <location>
        <begin position="90"/>
        <end position="119"/>
    </location>
</feature>
<dbReference type="InterPro" id="IPR024934">
    <property type="entry name" value="Rubredoxin-like_dom"/>
</dbReference>
<organism evidence="8 9">
    <name type="scientific">Syncephalis pseudoplumigaleata</name>
    <dbReference type="NCBI Taxonomy" id="1712513"/>
    <lineage>
        <taxon>Eukaryota</taxon>
        <taxon>Fungi</taxon>
        <taxon>Fungi incertae sedis</taxon>
        <taxon>Zoopagomycota</taxon>
        <taxon>Zoopagomycotina</taxon>
        <taxon>Zoopagomycetes</taxon>
        <taxon>Zoopagales</taxon>
        <taxon>Piptocephalidaceae</taxon>
        <taxon>Syncephalis</taxon>
    </lineage>
</organism>
<evidence type="ECO:0000256" key="1">
    <source>
        <dbReference type="ARBA" id="ARBA00022723"/>
    </source>
</evidence>
<keyword evidence="1" id="KW-0479">Metal-binding</keyword>
<name>A0A4P9Z4J4_9FUNG</name>
<feature type="domain" description="RanBP2-type" evidence="6">
    <location>
        <begin position="179"/>
        <end position="208"/>
    </location>
</feature>
<evidence type="ECO:0000259" key="6">
    <source>
        <dbReference type="PROSITE" id="PS50199"/>
    </source>
</evidence>
<dbReference type="GO" id="GO:0008270">
    <property type="term" value="F:zinc ion binding"/>
    <property type="evidence" value="ECO:0007669"/>
    <property type="project" value="UniProtKB-KW"/>
</dbReference>
<dbReference type="Gene3D" id="4.10.1060.10">
    <property type="entry name" value="Zinc finger, RanBP2-type"/>
    <property type="match status" value="4"/>
</dbReference>
<evidence type="ECO:0000256" key="4">
    <source>
        <dbReference type="PROSITE-ProRule" id="PRU00322"/>
    </source>
</evidence>
<dbReference type="SMART" id="SM00547">
    <property type="entry name" value="ZnF_RBZ"/>
    <property type="match status" value="5"/>
</dbReference>
<dbReference type="PANTHER" id="PTHR23111">
    <property type="entry name" value="ZINC FINGER PROTEIN"/>
    <property type="match status" value="1"/>
</dbReference>
<dbReference type="InterPro" id="IPR001876">
    <property type="entry name" value="Znf_RanBP2"/>
</dbReference>
<sequence>MTTLLATRARTSAAAVLADRSRRYAVVEDRRHFNDFKPHDWVCTGCQAHNFARRRQCWECGQSKPEKDGEGDGDGSSGSSRTSSQLQNMSNGDWECPDCKFRNFAKRRNCFRCKAEKPHSSDGGVPFVPSTLVKEWTCGECGHGSHIAYAACQQCGFPRNRLQELRDQEHAMQQIIRGRSHDWLCGHCASHNFVSRISCRDCGMPYDQKARAITSIPEEDWVCPRCSTENPNTRYQCTRCNKKAPYLLELLKQPTPA</sequence>
<proteinExistence type="predicted"/>
<reference evidence="9" key="1">
    <citation type="journal article" date="2018" name="Nat. Microbiol.">
        <title>Leveraging single-cell genomics to expand the fungal tree of life.</title>
        <authorList>
            <person name="Ahrendt S.R."/>
            <person name="Quandt C.A."/>
            <person name="Ciobanu D."/>
            <person name="Clum A."/>
            <person name="Salamov A."/>
            <person name="Andreopoulos B."/>
            <person name="Cheng J.F."/>
            <person name="Woyke T."/>
            <person name="Pelin A."/>
            <person name="Henrissat B."/>
            <person name="Reynolds N.K."/>
            <person name="Benny G.L."/>
            <person name="Smith M.E."/>
            <person name="James T.Y."/>
            <person name="Grigoriev I.V."/>
        </authorList>
    </citation>
    <scope>NUCLEOTIDE SEQUENCE [LARGE SCALE GENOMIC DNA]</scope>
    <source>
        <strain evidence="9">Benny S71-1</strain>
    </source>
</reference>
<evidence type="ECO:0000313" key="9">
    <source>
        <dbReference type="Proteomes" id="UP000278143"/>
    </source>
</evidence>
<accession>A0A4P9Z4J4</accession>
<dbReference type="GO" id="GO:0003729">
    <property type="term" value="F:mRNA binding"/>
    <property type="evidence" value="ECO:0007669"/>
    <property type="project" value="TreeGrafter"/>
</dbReference>
<evidence type="ECO:0000256" key="5">
    <source>
        <dbReference type="SAM" id="MobiDB-lite"/>
    </source>
</evidence>
<feature type="domain" description="RanBP2-type" evidence="6">
    <location>
        <begin position="37"/>
        <end position="66"/>
    </location>
</feature>
<dbReference type="Pfam" id="PF00641">
    <property type="entry name" value="Zn_ribbon_RanBP"/>
    <property type="match status" value="3"/>
</dbReference>
<keyword evidence="3" id="KW-0862">Zinc</keyword>
<keyword evidence="9" id="KW-1185">Reference proteome</keyword>
<dbReference type="AlphaFoldDB" id="A0A4P9Z4J4"/>
<evidence type="ECO:0008006" key="10">
    <source>
        <dbReference type="Google" id="ProtNLM"/>
    </source>
</evidence>
<dbReference type="EMBL" id="KZ989211">
    <property type="protein sequence ID" value="RKP27416.1"/>
    <property type="molecule type" value="Genomic_DNA"/>
</dbReference>
<dbReference type="PANTHER" id="PTHR23111:SF40">
    <property type="entry name" value="RNA-BINDING PROTEIN INVOLVED IN HETEROCHROMATIN ASSEMBLY-RELATED"/>
    <property type="match status" value="1"/>
</dbReference>
<dbReference type="OrthoDB" id="448399at2759"/>
<feature type="domain" description="RanBP2-type" evidence="6">
    <location>
        <begin position="217"/>
        <end position="246"/>
    </location>
</feature>
<protein>
    <recommendedName>
        <fullName evidence="10">RanBP2-type domain-containing protein</fullName>
    </recommendedName>
</protein>
<evidence type="ECO:0000256" key="2">
    <source>
        <dbReference type="ARBA" id="ARBA00022771"/>
    </source>
</evidence>
<gene>
    <name evidence="8" type="ORF">SYNPS1DRAFT_26933</name>
</gene>
<evidence type="ECO:0000259" key="7">
    <source>
        <dbReference type="PROSITE" id="PS50903"/>
    </source>
</evidence>
<keyword evidence="2 4" id="KW-0863">Zinc-finger</keyword>